<comment type="caution">
    <text evidence="2">The sequence shown here is derived from an EMBL/GenBank/DDBJ whole genome shotgun (WGS) entry which is preliminary data.</text>
</comment>
<dbReference type="AlphaFoldDB" id="A0A9D2FDG6"/>
<dbReference type="EMBL" id="DXBJ01000005">
    <property type="protein sequence ID" value="HIZ57109.1"/>
    <property type="molecule type" value="Genomic_DNA"/>
</dbReference>
<organism evidence="2 3">
    <name type="scientific">Candidatus Faecalibacterium gallistercoris</name>
    <dbReference type="NCBI Taxonomy" id="2838579"/>
    <lineage>
        <taxon>Bacteria</taxon>
        <taxon>Bacillati</taxon>
        <taxon>Bacillota</taxon>
        <taxon>Clostridia</taxon>
        <taxon>Eubacteriales</taxon>
        <taxon>Oscillospiraceae</taxon>
        <taxon>Faecalibacterium</taxon>
    </lineage>
</organism>
<proteinExistence type="predicted"/>
<protein>
    <recommendedName>
        <fullName evidence="4">C2H2-type domain-containing protein</fullName>
    </recommendedName>
</protein>
<accession>A0A9D2FDG6</accession>
<keyword evidence="1" id="KW-0732">Signal</keyword>
<reference evidence="2" key="2">
    <citation type="submission" date="2021-04" db="EMBL/GenBank/DDBJ databases">
        <authorList>
            <person name="Gilroy R."/>
        </authorList>
    </citation>
    <scope>NUCLEOTIDE SEQUENCE</scope>
    <source>
        <strain evidence="2">ChiBcec16-3735</strain>
    </source>
</reference>
<gene>
    <name evidence="2" type="ORF">H9725_00750</name>
</gene>
<evidence type="ECO:0008006" key="4">
    <source>
        <dbReference type="Google" id="ProtNLM"/>
    </source>
</evidence>
<evidence type="ECO:0000313" key="2">
    <source>
        <dbReference type="EMBL" id="HIZ57109.1"/>
    </source>
</evidence>
<name>A0A9D2FDG6_9FIRM</name>
<reference evidence="2" key="1">
    <citation type="journal article" date="2021" name="PeerJ">
        <title>Extensive microbial diversity within the chicken gut microbiome revealed by metagenomics and culture.</title>
        <authorList>
            <person name="Gilroy R."/>
            <person name="Ravi A."/>
            <person name="Getino M."/>
            <person name="Pursley I."/>
            <person name="Horton D.L."/>
            <person name="Alikhan N.F."/>
            <person name="Baker D."/>
            <person name="Gharbi K."/>
            <person name="Hall N."/>
            <person name="Watson M."/>
            <person name="Adriaenssens E.M."/>
            <person name="Foster-Nyarko E."/>
            <person name="Jarju S."/>
            <person name="Secka A."/>
            <person name="Antonio M."/>
            <person name="Oren A."/>
            <person name="Chaudhuri R.R."/>
            <person name="La Ragione R."/>
            <person name="Hildebrand F."/>
            <person name="Pallen M.J."/>
        </authorList>
    </citation>
    <scope>NUCLEOTIDE SEQUENCE</scope>
    <source>
        <strain evidence="2">ChiBcec16-3735</strain>
    </source>
</reference>
<feature type="signal peptide" evidence="1">
    <location>
        <begin position="1"/>
        <end position="27"/>
    </location>
</feature>
<evidence type="ECO:0000313" key="3">
    <source>
        <dbReference type="Proteomes" id="UP000824065"/>
    </source>
</evidence>
<dbReference type="Proteomes" id="UP000824065">
    <property type="component" value="Unassembled WGS sequence"/>
</dbReference>
<feature type="chain" id="PRO_5039061204" description="C2H2-type domain-containing protein" evidence="1">
    <location>
        <begin position="28"/>
        <end position="108"/>
    </location>
</feature>
<evidence type="ECO:0000256" key="1">
    <source>
        <dbReference type="SAM" id="SignalP"/>
    </source>
</evidence>
<sequence>MRLWKKIVISTFISTLLLPAASLSSWASDDNSDATCIKCGQGTMVVSSVEYSPWEIVGSAPCTHHDPWVLDEVQQRTVTTTYVCSNCGFTESLRAEETQVVHHVEEED</sequence>